<organism evidence="3 4">
    <name type="scientific">Camelina sativa</name>
    <name type="common">False flax</name>
    <name type="synonym">Myagrum sativum</name>
    <dbReference type="NCBI Taxonomy" id="90675"/>
    <lineage>
        <taxon>Eukaryota</taxon>
        <taxon>Viridiplantae</taxon>
        <taxon>Streptophyta</taxon>
        <taxon>Embryophyta</taxon>
        <taxon>Tracheophyta</taxon>
        <taxon>Spermatophyta</taxon>
        <taxon>Magnoliopsida</taxon>
        <taxon>eudicotyledons</taxon>
        <taxon>Gunneridae</taxon>
        <taxon>Pentapetalae</taxon>
        <taxon>rosids</taxon>
        <taxon>malvids</taxon>
        <taxon>Brassicales</taxon>
        <taxon>Brassicaceae</taxon>
        <taxon>Camelineae</taxon>
        <taxon>Camelina</taxon>
    </lineage>
</organism>
<keyword evidence="1" id="KW-0677">Repeat</keyword>
<feature type="domain" description="STI1/HOP DP" evidence="2">
    <location>
        <begin position="47"/>
        <end position="92"/>
    </location>
</feature>
<evidence type="ECO:0000256" key="1">
    <source>
        <dbReference type="ARBA" id="ARBA00022737"/>
    </source>
</evidence>
<dbReference type="InterPro" id="IPR041243">
    <property type="entry name" value="STI1/HOP_DP"/>
</dbReference>
<evidence type="ECO:0000313" key="3">
    <source>
        <dbReference type="Proteomes" id="UP000694864"/>
    </source>
</evidence>
<dbReference type="RefSeq" id="XP_010471941.1">
    <property type="nucleotide sequence ID" value="XM_010473639.1"/>
</dbReference>
<name>A0ABM0WJE3_CAMSA</name>
<protein>
    <submittedName>
        <fullName evidence="4">Ankyrin repeat domain-containing protein 2A-like</fullName>
    </submittedName>
</protein>
<keyword evidence="3" id="KW-1185">Reference proteome</keyword>
<dbReference type="Pfam" id="PF17830">
    <property type="entry name" value="STI1-HOP_DP"/>
    <property type="match status" value="1"/>
</dbReference>
<reference evidence="3" key="1">
    <citation type="journal article" date="2014" name="Nat. Commun.">
        <title>The emerging biofuel crop Camelina sativa retains a highly undifferentiated hexaploid genome structure.</title>
        <authorList>
            <person name="Kagale S."/>
            <person name="Koh C."/>
            <person name="Nixon J."/>
            <person name="Bollina V."/>
            <person name="Clarke W.E."/>
            <person name="Tuteja R."/>
            <person name="Spillane C."/>
            <person name="Robinson S.J."/>
            <person name="Links M.G."/>
            <person name="Clarke C."/>
            <person name="Higgins E.E."/>
            <person name="Huebert T."/>
            <person name="Sharpe A.G."/>
            <person name="Parkin I.A."/>
        </authorList>
    </citation>
    <scope>NUCLEOTIDE SEQUENCE [LARGE SCALE GENOMIC DNA]</scope>
    <source>
        <strain evidence="3">cv. DH55</strain>
    </source>
</reference>
<proteinExistence type="predicted"/>
<dbReference type="Proteomes" id="UP000694864">
    <property type="component" value="Chromosome 2"/>
</dbReference>
<evidence type="ECO:0000259" key="2">
    <source>
        <dbReference type="Pfam" id="PF17830"/>
    </source>
</evidence>
<dbReference type="GeneID" id="104751640"/>
<evidence type="ECO:0000313" key="4">
    <source>
        <dbReference type="RefSeq" id="XP_010471941.1"/>
    </source>
</evidence>
<reference evidence="4" key="2">
    <citation type="submission" date="2025-08" db="UniProtKB">
        <authorList>
            <consortium name="RefSeq"/>
        </authorList>
    </citation>
    <scope>IDENTIFICATION</scope>
    <source>
        <tissue evidence="4">Leaf</tissue>
    </source>
</reference>
<sequence length="163" mass="18238">MTEKMDRDPGFIQLTEELGRNFPTAWTQEISERALSLETLWNTEASDKCMARMKKDPELEPILSEIEAAGPSAMFKYWNDEDVLKKLGAAMDTLTLSDVEGLKMSLASGGNKDEELFEGRKALEIVCEYAKSKKVKSVDKKKKEKGVTIALCCESCEEGMCKP</sequence>
<accession>A0ABM0WJE3</accession>
<gene>
    <name evidence="4" type="primary">LOC104751640</name>
</gene>